<dbReference type="InterPro" id="IPR007485">
    <property type="entry name" value="LPS_assembly_LptE"/>
</dbReference>
<comment type="caution">
    <text evidence="2">The sequence shown here is derived from an EMBL/GenBank/DDBJ whole genome shotgun (WGS) entry which is preliminary data.</text>
</comment>
<evidence type="ECO:0008006" key="4">
    <source>
        <dbReference type="Google" id="ProtNLM"/>
    </source>
</evidence>
<dbReference type="Pfam" id="PF04390">
    <property type="entry name" value="LptE"/>
    <property type="match status" value="1"/>
</dbReference>
<evidence type="ECO:0000256" key="1">
    <source>
        <dbReference type="SAM" id="MobiDB-lite"/>
    </source>
</evidence>
<organism evidence="2 3">
    <name type="scientific">Mesorhizobium hungaricum</name>
    <dbReference type="NCBI Taxonomy" id="1566387"/>
    <lineage>
        <taxon>Bacteria</taxon>
        <taxon>Pseudomonadati</taxon>
        <taxon>Pseudomonadota</taxon>
        <taxon>Alphaproteobacteria</taxon>
        <taxon>Hyphomicrobiales</taxon>
        <taxon>Phyllobacteriaceae</taxon>
        <taxon>Mesorhizobium</taxon>
    </lineage>
</organism>
<sequence>MSLPDNHKTGAALLRRFALFGLLAGMALVSACQVRPLYSKAPLSPGSTVGAREELASIAVKPVSSRYAQQVRNNLIFGLTGGSERTAAPAYSLTLNVTESVIASASVQVATDQDQPTAGTVIMSASYTLTDAKTGKSVSTGSRSISSSFDKPSQEFASYRAQIDAENRAARELAELLHLALAQDLAKQGAK</sequence>
<evidence type="ECO:0000313" key="3">
    <source>
        <dbReference type="Proteomes" id="UP000094412"/>
    </source>
</evidence>
<name>A0A1C2DF77_9HYPH</name>
<accession>A0A1C2DF77</accession>
<dbReference type="GO" id="GO:0019867">
    <property type="term" value="C:outer membrane"/>
    <property type="evidence" value="ECO:0007669"/>
    <property type="project" value="InterPro"/>
</dbReference>
<dbReference type="Proteomes" id="UP000094412">
    <property type="component" value="Unassembled WGS sequence"/>
</dbReference>
<dbReference type="AlphaFoldDB" id="A0A1C2DF77"/>
<feature type="region of interest" description="Disordered" evidence="1">
    <location>
        <begin position="133"/>
        <end position="153"/>
    </location>
</feature>
<dbReference type="STRING" id="1566387.QV13_27825"/>
<feature type="compositionally biased region" description="Low complexity" evidence="1">
    <location>
        <begin position="137"/>
        <end position="148"/>
    </location>
</feature>
<gene>
    <name evidence="2" type="ORF">QV13_27825</name>
</gene>
<protein>
    <recommendedName>
        <fullName evidence="4">LPS-assembly lipoprotein</fullName>
    </recommendedName>
</protein>
<evidence type="ECO:0000313" key="2">
    <source>
        <dbReference type="EMBL" id="OCX13315.1"/>
    </source>
</evidence>
<proteinExistence type="predicted"/>
<dbReference type="Gene3D" id="3.30.160.150">
    <property type="entry name" value="Lipoprotein like domain"/>
    <property type="match status" value="1"/>
</dbReference>
<reference evidence="2 3" key="1">
    <citation type="submission" date="2016-08" db="EMBL/GenBank/DDBJ databases">
        <title>Whole genome sequence of Mesorhizobium sp. strain UASWS1009 isolated from industrial sewage.</title>
        <authorList>
            <person name="Crovadore J."/>
            <person name="Calmin G."/>
            <person name="Chablais R."/>
            <person name="Cochard B."/>
            <person name="Lefort F."/>
        </authorList>
    </citation>
    <scope>NUCLEOTIDE SEQUENCE [LARGE SCALE GENOMIC DNA]</scope>
    <source>
        <strain evidence="2 3">UASWS1009</strain>
    </source>
</reference>
<dbReference type="EMBL" id="MDEO01000036">
    <property type="protein sequence ID" value="OCX13315.1"/>
    <property type="molecule type" value="Genomic_DNA"/>
</dbReference>
<dbReference type="OrthoDB" id="7678210at2"/>
<keyword evidence="3" id="KW-1185">Reference proteome</keyword>
<dbReference type="RefSeq" id="WP_024923033.1">
    <property type="nucleotide sequence ID" value="NZ_MDEO01000036.1"/>
</dbReference>
<dbReference type="GO" id="GO:0043165">
    <property type="term" value="P:Gram-negative-bacterium-type cell outer membrane assembly"/>
    <property type="evidence" value="ECO:0007669"/>
    <property type="project" value="InterPro"/>
</dbReference>